<dbReference type="PROSITE" id="PS00060">
    <property type="entry name" value="ADH_IRON_2"/>
    <property type="match status" value="1"/>
</dbReference>
<dbReference type="InterPro" id="IPR039697">
    <property type="entry name" value="Alcohol_dehydrogenase_Fe"/>
</dbReference>
<evidence type="ECO:0000313" key="5">
    <source>
        <dbReference type="Proteomes" id="UP000094652"/>
    </source>
</evidence>
<dbReference type="PROSITE" id="PS00913">
    <property type="entry name" value="ADH_IRON_1"/>
    <property type="match status" value="1"/>
</dbReference>
<dbReference type="InterPro" id="IPR034802">
    <property type="entry name" value="NADPH_BDH"/>
</dbReference>
<dbReference type="PANTHER" id="PTHR11496:SF83">
    <property type="entry name" value="HYDROXYACID-OXOACID TRANSHYDROGENASE, MITOCHONDRIAL"/>
    <property type="match status" value="1"/>
</dbReference>
<dbReference type="EMBL" id="CP017253">
    <property type="protein sequence ID" value="AOR24555.1"/>
    <property type="molecule type" value="Genomic_DNA"/>
</dbReference>
<dbReference type="STRING" id="394958.BGI42_12765"/>
<dbReference type="Gene3D" id="3.40.50.1970">
    <property type="match status" value="1"/>
</dbReference>
<dbReference type="GO" id="GO:0046872">
    <property type="term" value="F:metal ion binding"/>
    <property type="evidence" value="ECO:0007669"/>
    <property type="project" value="InterPro"/>
</dbReference>
<organism evidence="4 5">
    <name type="scientific">Clostridium taeniosporum</name>
    <dbReference type="NCBI Taxonomy" id="394958"/>
    <lineage>
        <taxon>Bacteria</taxon>
        <taxon>Bacillati</taxon>
        <taxon>Bacillota</taxon>
        <taxon>Clostridia</taxon>
        <taxon>Eubacteriales</taxon>
        <taxon>Clostridiaceae</taxon>
        <taxon>Clostridium</taxon>
    </lineage>
</organism>
<feature type="domain" description="Alcohol dehydrogenase iron-type/glycerol dehydrogenase GldA" evidence="2">
    <location>
        <begin position="7"/>
        <end position="175"/>
    </location>
</feature>
<dbReference type="RefSeq" id="WP_069680682.1">
    <property type="nucleotide sequence ID" value="NZ_CP017253.2"/>
</dbReference>
<feature type="domain" description="Fe-containing alcohol dehydrogenase-like C-terminal" evidence="3">
    <location>
        <begin position="187"/>
        <end position="378"/>
    </location>
</feature>
<dbReference type="KEGG" id="ctae:BGI42_12765"/>
<accession>A0A1D7XMI5</accession>
<evidence type="ECO:0000313" key="4">
    <source>
        <dbReference type="EMBL" id="AOR24555.1"/>
    </source>
</evidence>
<dbReference type="InterPro" id="IPR018211">
    <property type="entry name" value="ADH_Fe_CS"/>
</dbReference>
<gene>
    <name evidence="4" type="ORF">BGI42_12765</name>
</gene>
<dbReference type="Pfam" id="PF00465">
    <property type="entry name" value="Fe-ADH"/>
    <property type="match status" value="1"/>
</dbReference>
<dbReference type="AlphaFoldDB" id="A0A1D7XMI5"/>
<dbReference type="GO" id="GO:0004022">
    <property type="term" value="F:alcohol dehydrogenase (NAD+) activity"/>
    <property type="evidence" value="ECO:0007669"/>
    <property type="project" value="TreeGrafter"/>
</dbReference>
<proteinExistence type="predicted"/>
<dbReference type="FunFam" id="1.20.1090.10:FF:000001">
    <property type="entry name" value="Aldehyde-alcohol dehydrogenase"/>
    <property type="match status" value="1"/>
</dbReference>
<reference evidence="5" key="1">
    <citation type="submission" date="2016-09" db="EMBL/GenBank/DDBJ databases">
        <title>Genomics of Clostridium taeniosporum, an organism which forms endospores with ribbon-like appendages.</title>
        <authorList>
            <person name="Walker J.R."/>
        </authorList>
    </citation>
    <scope>NUCLEOTIDE SEQUENCE [LARGE SCALE GENOMIC DNA]</scope>
    <source>
        <strain evidence="5">1/k</strain>
    </source>
</reference>
<dbReference type="Pfam" id="PF25137">
    <property type="entry name" value="ADH_Fe_C"/>
    <property type="match status" value="1"/>
</dbReference>
<evidence type="ECO:0000256" key="1">
    <source>
        <dbReference type="ARBA" id="ARBA00023002"/>
    </source>
</evidence>
<protein>
    <submittedName>
        <fullName evidence="4">Butanol dehydrogenase</fullName>
    </submittedName>
</protein>
<dbReference type="Gene3D" id="1.20.1090.10">
    <property type="entry name" value="Dehydroquinate synthase-like - alpha domain"/>
    <property type="match status" value="1"/>
</dbReference>
<keyword evidence="1" id="KW-0560">Oxidoreductase</keyword>
<name>A0A1D7XMI5_9CLOT</name>
<dbReference type="InterPro" id="IPR056798">
    <property type="entry name" value="ADH_Fe_C"/>
</dbReference>
<keyword evidence="5" id="KW-1185">Reference proteome</keyword>
<dbReference type="FunFam" id="3.40.50.1970:FF:000003">
    <property type="entry name" value="Alcohol dehydrogenase, iron-containing"/>
    <property type="match status" value="1"/>
</dbReference>
<evidence type="ECO:0000259" key="3">
    <source>
        <dbReference type="Pfam" id="PF25137"/>
    </source>
</evidence>
<dbReference type="OrthoDB" id="9804734at2"/>
<dbReference type="PANTHER" id="PTHR11496">
    <property type="entry name" value="ALCOHOL DEHYDROGENASE"/>
    <property type="match status" value="1"/>
</dbReference>
<dbReference type="InterPro" id="IPR001670">
    <property type="entry name" value="ADH_Fe/GldA"/>
</dbReference>
<sequence length="388" mass="42934">MARFTLPRDLYHGEGALETLKTLKGKRAFVVVGGGSMKRFGFLQKVEDYLKEAGMEVQLFEGVEPDPSVETVMKGAEAMRNFEPDWIVAMGGGSPIDAAKAMWIFYEYPDFTFEQAVVPFGLPELRQKAKFVAIPSTSGTATEVTAFSVITNYTEKIKYPLADFNITPDIAIVDPELAQTMPAKLVAHTGMDALTHAIEAYTAGLRSNFSDPLAMKAIEMVNKNLVKSFEGDKEARNLMHEAQCLAGMAFSNALLGIVHSMAHKVGAVFHIPHGCANAIFLPYVMQYNRVECEDRYADIARLLKLEGNTDAELTDSLIKLINDFNDALNIPHTMKEYGIEEADFKANLEFIAHNAVLDACTGSNPRTIDDKTMEKLFECTFYGNKVNL</sequence>
<evidence type="ECO:0000259" key="2">
    <source>
        <dbReference type="Pfam" id="PF00465"/>
    </source>
</evidence>
<dbReference type="SUPFAM" id="SSF56796">
    <property type="entry name" value="Dehydroquinate synthase-like"/>
    <property type="match status" value="1"/>
</dbReference>
<dbReference type="CDD" id="cd08179">
    <property type="entry name" value="NADPH_BDH"/>
    <property type="match status" value="1"/>
</dbReference>
<dbReference type="Proteomes" id="UP000094652">
    <property type="component" value="Chromosome"/>
</dbReference>